<dbReference type="RefSeq" id="WP_077314535.1">
    <property type="nucleotide sequence ID" value="NZ_AP024888.1"/>
</dbReference>
<dbReference type="EMBL" id="FUFT01000005">
    <property type="protein sequence ID" value="SJL84144.1"/>
    <property type="molecule type" value="Genomic_DNA"/>
</dbReference>
<name>A0A1R4B5D9_9VIBR</name>
<evidence type="ECO:0000313" key="6">
    <source>
        <dbReference type="Proteomes" id="UP000189475"/>
    </source>
</evidence>
<dbReference type="NCBIfam" id="TIGR00254">
    <property type="entry name" value="GGDEF"/>
    <property type="match status" value="1"/>
</dbReference>
<reference evidence="5 6" key="1">
    <citation type="submission" date="2017-02" db="EMBL/GenBank/DDBJ databases">
        <authorList>
            <person name="Peterson S.W."/>
        </authorList>
    </citation>
    <scope>NUCLEOTIDE SEQUENCE [LARGE SCALE GENOMIC DNA]</scope>
    <source>
        <strain evidence="5 6">CECT 9027</strain>
    </source>
</reference>
<dbReference type="AlphaFoldDB" id="A0A1R4B5D9"/>
<accession>A0A1R4B5D9</accession>
<dbReference type="InterPro" id="IPR035965">
    <property type="entry name" value="PAS-like_dom_sf"/>
</dbReference>
<dbReference type="OrthoDB" id="5800589at2"/>
<comment type="catalytic activity">
    <reaction evidence="3">
        <text>2 GTP = 3',3'-c-di-GMP + 2 diphosphate</text>
        <dbReference type="Rhea" id="RHEA:24898"/>
        <dbReference type="ChEBI" id="CHEBI:33019"/>
        <dbReference type="ChEBI" id="CHEBI:37565"/>
        <dbReference type="ChEBI" id="CHEBI:58805"/>
        <dbReference type="EC" id="2.7.7.65"/>
    </reaction>
</comment>
<dbReference type="SMART" id="SM00091">
    <property type="entry name" value="PAS"/>
    <property type="match status" value="1"/>
</dbReference>
<dbReference type="Gene3D" id="3.30.70.270">
    <property type="match status" value="1"/>
</dbReference>
<dbReference type="PROSITE" id="PS50887">
    <property type="entry name" value="GGDEF"/>
    <property type="match status" value="1"/>
</dbReference>
<keyword evidence="5" id="KW-0548">Nucleotidyltransferase</keyword>
<proteinExistence type="predicted"/>
<evidence type="ECO:0000313" key="5">
    <source>
        <dbReference type="EMBL" id="SJL84144.1"/>
    </source>
</evidence>
<evidence type="ECO:0000256" key="1">
    <source>
        <dbReference type="ARBA" id="ARBA00001946"/>
    </source>
</evidence>
<dbReference type="SUPFAM" id="SSF55785">
    <property type="entry name" value="PYP-like sensor domain (PAS domain)"/>
    <property type="match status" value="1"/>
</dbReference>
<dbReference type="CDD" id="cd01949">
    <property type="entry name" value="GGDEF"/>
    <property type="match status" value="1"/>
</dbReference>
<dbReference type="Pfam" id="PF01590">
    <property type="entry name" value="GAF"/>
    <property type="match status" value="1"/>
</dbReference>
<dbReference type="Proteomes" id="UP000189475">
    <property type="component" value="Unassembled WGS sequence"/>
</dbReference>
<dbReference type="CDD" id="cd00130">
    <property type="entry name" value="PAS"/>
    <property type="match status" value="1"/>
</dbReference>
<organism evidence="5 6">
    <name type="scientific">Vibrio palustris</name>
    <dbReference type="NCBI Taxonomy" id="1918946"/>
    <lineage>
        <taxon>Bacteria</taxon>
        <taxon>Pseudomonadati</taxon>
        <taxon>Pseudomonadota</taxon>
        <taxon>Gammaproteobacteria</taxon>
        <taxon>Vibrionales</taxon>
        <taxon>Vibrionaceae</taxon>
        <taxon>Vibrio</taxon>
    </lineage>
</organism>
<evidence type="ECO:0000256" key="2">
    <source>
        <dbReference type="ARBA" id="ARBA00012528"/>
    </source>
</evidence>
<dbReference type="NCBIfam" id="TIGR00229">
    <property type="entry name" value="sensory_box"/>
    <property type="match status" value="1"/>
</dbReference>
<gene>
    <name evidence="5" type="primary">ydaM_3</name>
    <name evidence="5" type="ORF">VPAL9027_02125</name>
</gene>
<dbReference type="InterPro" id="IPR000014">
    <property type="entry name" value="PAS"/>
</dbReference>
<dbReference type="EC" id="2.7.7.65" evidence="2"/>
<dbReference type="STRING" id="1918946.VPAL9027_02125"/>
<dbReference type="InterPro" id="IPR050469">
    <property type="entry name" value="Diguanylate_Cyclase"/>
</dbReference>
<dbReference type="Gene3D" id="3.30.450.20">
    <property type="entry name" value="PAS domain"/>
    <property type="match status" value="1"/>
</dbReference>
<dbReference type="Gene3D" id="3.30.450.40">
    <property type="match status" value="1"/>
</dbReference>
<keyword evidence="6" id="KW-1185">Reference proteome</keyword>
<dbReference type="GO" id="GO:0052621">
    <property type="term" value="F:diguanylate cyclase activity"/>
    <property type="evidence" value="ECO:0007669"/>
    <property type="project" value="UniProtKB-EC"/>
</dbReference>
<dbReference type="SUPFAM" id="SSF55781">
    <property type="entry name" value="GAF domain-like"/>
    <property type="match status" value="1"/>
</dbReference>
<dbReference type="InterPro" id="IPR003018">
    <property type="entry name" value="GAF"/>
</dbReference>
<dbReference type="InterPro" id="IPR000160">
    <property type="entry name" value="GGDEF_dom"/>
</dbReference>
<dbReference type="PANTHER" id="PTHR45138">
    <property type="entry name" value="REGULATORY COMPONENTS OF SENSORY TRANSDUCTION SYSTEM"/>
    <property type="match status" value="1"/>
</dbReference>
<dbReference type="InterPro" id="IPR029787">
    <property type="entry name" value="Nucleotide_cyclase"/>
</dbReference>
<evidence type="ECO:0000259" key="4">
    <source>
        <dbReference type="PROSITE" id="PS50887"/>
    </source>
</evidence>
<dbReference type="Pfam" id="PF00990">
    <property type="entry name" value="GGDEF"/>
    <property type="match status" value="1"/>
</dbReference>
<dbReference type="InterPro" id="IPR013767">
    <property type="entry name" value="PAS_fold"/>
</dbReference>
<dbReference type="SMART" id="SM00267">
    <property type="entry name" value="GGDEF"/>
    <property type="match status" value="1"/>
</dbReference>
<feature type="domain" description="GGDEF" evidence="4">
    <location>
        <begin position="333"/>
        <end position="464"/>
    </location>
</feature>
<dbReference type="InterPro" id="IPR043128">
    <property type="entry name" value="Rev_trsase/Diguanyl_cyclase"/>
</dbReference>
<dbReference type="GO" id="GO:0006355">
    <property type="term" value="P:regulation of DNA-templated transcription"/>
    <property type="evidence" value="ECO:0007669"/>
    <property type="project" value="InterPro"/>
</dbReference>
<dbReference type="PANTHER" id="PTHR45138:SF9">
    <property type="entry name" value="DIGUANYLATE CYCLASE DGCM-RELATED"/>
    <property type="match status" value="1"/>
</dbReference>
<protein>
    <recommendedName>
        <fullName evidence="2">diguanylate cyclase</fullName>
        <ecNumber evidence="2">2.7.7.65</ecNumber>
    </recommendedName>
</protein>
<dbReference type="Pfam" id="PF00989">
    <property type="entry name" value="PAS"/>
    <property type="match status" value="1"/>
</dbReference>
<dbReference type="FunFam" id="3.30.70.270:FF:000001">
    <property type="entry name" value="Diguanylate cyclase domain protein"/>
    <property type="match status" value="1"/>
</dbReference>
<comment type="cofactor">
    <cofactor evidence="1">
        <name>Mg(2+)</name>
        <dbReference type="ChEBI" id="CHEBI:18420"/>
    </cofactor>
</comment>
<dbReference type="InterPro" id="IPR029016">
    <property type="entry name" value="GAF-like_dom_sf"/>
</dbReference>
<sequence length="464" mass="51653">MPQKNTLSDQDLAVLSRGFEYLDQATVITSLDRQILGVNLKACELFGYQVSELVHKSTQIFYATIEEYERLGKERYNGLNKSTNTATNVQYTTKSGKSFVGKTYGGIVYDDNGNPSCIVTLISDVTTQVATEEALNRLHRITSSRQLSFEQRVHAVLELGTRLFGLPIGIFSKVTESEYVVQQAVHPENALEKGMTFDLAGTYCSHVYNANDVQGFNHVSNSSIACHPCFKNFGLEAYLGAPIFVDGGRFGTLNFSSPEPCRPFIQQDIELVKLFSAWVGHEIGRNSDISALEHAHKEMERIANTDDLTGLVNRRYIEVTLTQMIQHSAALEIPLCVAIIDFDRFKQVNDTYGHSIGDQTLKTHSELMQANCRGTDIYGRWGGEEFIAILPNTSLKSAVSSLERFRSKAESHIIDASIPELIVTASIGVTELRPDDNLDSIVNRADALLYLAKQNGRNQIQHEK</sequence>
<keyword evidence="5" id="KW-0808">Transferase</keyword>
<dbReference type="SUPFAM" id="SSF55073">
    <property type="entry name" value="Nucleotide cyclase"/>
    <property type="match status" value="1"/>
</dbReference>
<evidence type="ECO:0000256" key="3">
    <source>
        <dbReference type="ARBA" id="ARBA00034247"/>
    </source>
</evidence>